<proteinExistence type="predicted"/>
<protein>
    <submittedName>
        <fullName evidence="1">Uncharacterized protein</fullName>
    </submittedName>
</protein>
<evidence type="ECO:0000313" key="2">
    <source>
        <dbReference type="Proteomes" id="UP001432322"/>
    </source>
</evidence>
<feature type="non-terminal residue" evidence="1">
    <location>
        <position position="1"/>
    </location>
</feature>
<gene>
    <name evidence="1" type="ORF">PFISCL1PPCAC_18362</name>
</gene>
<dbReference type="EMBL" id="BTSY01000005">
    <property type="protein sequence ID" value="GMT27065.1"/>
    <property type="molecule type" value="Genomic_DNA"/>
</dbReference>
<organism evidence="1 2">
    <name type="scientific">Pristionchus fissidentatus</name>
    <dbReference type="NCBI Taxonomy" id="1538716"/>
    <lineage>
        <taxon>Eukaryota</taxon>
        <taxon>Metazoa</taxon>
        <taxon>Ecdysozoa</taxon>
        <taxon>Nematoda</taxon>
        <taxon>Chromadorea</taxon>
        <taxon>Rhabditida</taxon>
        <taxon>Rhabditina</taxon>
        <taxon>Diplogasteromorpha</taxon>
        <taxon>Diplogasteroidea</taxon>
        <taxon>Neodiplogasteridae</taxon>
        <taxon>Pristionchus</taxon>
    </lineage>
</organism>
<keyword evidence="2" id="KW-1185">Reference proteome</keyword>
<name>A0AAV5W5Q1_9BILA</name>
<reference evidence="1" key="1">
    <citation type="submission" date="2023-10" db="EMBL/GenBank/DDBJ databases">
        <title>Genome assembly of Pristionchus species.</title>
        <authorList>
            <person name="Yoshida K."/>
            <person name="Sommer R.J."/>
        </authorList>
    </citation>
    <scope>NUCLEOTIDE SEQUENCE</scope>
    <source>
        <strain evidence="1">RS5133</strain>
    </source>
</reference>
<dbReference type="Proteomes" id="UP001432322">
    <property type="component" value="Unassembled WGS sequence"/>
</dbReference>
<accession>A0AAV5W5Q1</accession>
<comment type="caution">
    <text evidence="1">The sequence shown here is derived from an EMBL/GenBank/DDBJ whole genome shotgun (WGS) entry which is preliminary data.</text>
</comment>
<feature type="non-terminal residue" evidence="1">
    <location>
        <position position="68"/>
    </location>
</feature>
<dbReference type="AlphaFoldDB" id="A0AAV5W5Q1"/>
<sequence>LGGSGQGGSGIALNFGTLVRPHPFQFRLHNPDLPIQISCAVPQLFQFRLQGCQERLILFLFLCHLFQL</sequence>
<evidence type="ECO:0000313" key="1">
    <source>
        <dbReference type="EMBL" id="GMT27065.1"/>
    </source>
</evidence>